<organism evidence="3 4">
    <name type="scientific">Burkholderia gladioli</name>
    <name type="common">Pseudomonas marginata</name>
    <name type="synonym">Phytomonas marginata</name>
    <dbReference type="NCBI Taxonomy" id="28095"/>
    <lineage>
        <taxon>Bacteria</taxon>
        <taxon>Pseudomonadati</taxon>
        <taxon>Pseudomonadota</taxon>
        <taxon>Betaproteobacteria</taxon>
        <taxon>Burkholderiales</taxon>
        <taxon>Burkholderiaceae</taxon>
        <taxon>Burkholderia</taxon>
    </lineage>
</organism>
<feature type="signal peptide" evidence="2">
    <location>
        <begin position="1"/>
        <end position="24"/>
    </location>
</feature>
<dbReference type="PANTHER" id="PTHR36920">
    <property type="match status" value="1"/>
</dbReference>
<keyword evidence="2" id="KW-0732">Signal</keyword>
<evidence type="ECO:0000313" key="4">
    <source>
        <dbReference type="Proteomes" id="UP000220629"/>
    </source>
</evidence>
<dbReference type="Proteomes" id="UP000220629">
    <property type="component" value="Unassembled WGS sequence"/>
</dbReference>
<evidence type="ECO:0000256" key="1">
    <source>
        <dbReference type="ARBA" id="ARBA00004442"/>
    </source>
</evidence>
<dbReference type="RefSeq" id="WP_096749843.1">
    <property type="nucleotide sequence ID" value="NZ_CADEPO010000017.1"/>
</dbReference>
<sequence length="243" mass="26083">MKQKLAITGAVALAFMTAGTAAQAQSAGSFYVTTGWFHLAPQDSSDPLKVMSVGGTPVNQSVPNTGAGISDSDTLGFTAGYFVTDHIAAEFVYGIPPKFNLDGKGSFERFGTLGRAYQWSPAVLLKYYFNSAEAKFRPYVGVGASYIYFTGAKLTNNAFERGVLGGPTNVTTSNQWAPVFNAGFNYNFNKHWFAGLSISYIPVSLTATLTTQAATQVGTLTRTSQAHIKLDPIVSYVNIGYRF</sequence>
<dbReference type="EMBL" id="PDDY01000004">
    <property type="protein sequence ID" value="PEH39827.1"/>
    <property type="molecule type" value="Genomic_DNA"/>
</dbReference>
<comment type="caution">
    <text evidence="3">The sequence shown here is derived from an EMBL/GenBank/DDBJ whole genome shotgun (WGS) entry which is preliminary data.</text>
</comment>
<name>A0A2A7S828_BURGA</name>
<dbReference type="SUPFAM" id="SSF56925">
    <property type="entry name" value="OMPA-like"/>
    <property type="match status" value="1"/>
</dbReference>
<dbReference type="InterPro" id="IPR005618">
    <property type="entry name" value="OMPW"/>
</dbReference>
<dbReference type="GO" id="GO:0055085">
    <property type="term" value="P:transmembrane transport"/>
    <property type="evidence" value="ECO:0007669"/>
    <property type="project" value="TreeGrafter"/>
</dbReference>
<evidence type="ECO:0000256" key="2">
    <source>
        <dbReference type="SAM" id="SignalP"/>
    </source>
</evidence>
<comment type="subcellular location">
    <subcellularLocation>
        <location evidence="1">Cell outer membrane</location>
    </subcellularLocation>
</comment>
<dbReference type="GO" id="GO:0009279">
    <property type="term" value="C:cell outer membrane"/>
    <property type="evidence" value="ECO:0007669"/>
    <property type="project" value="UniProtKB-SubCell"/>
</dbReference>
<reference evidence="4" key="1">
    <citation type="submission" date="2017-09" db="EMBL/GenBank/DDBJ databases">
        <title>FDA dAtabase for Regulatory Grade micrObial Sequences (FDA-ARGOS): Supporting development and validation of Infectious Disease Dx tests.</title>
        <authorList>
            <person name="Minogue T."/>
            <person name="Wolcott M."/>
            <person name="Wasieloski L."/>
            <person name="Aguilar W."/>
            <person name="Moore D."/>
            <person name="Tallon L."/>
            <person name="Sadzewicz L."/>
            <person name="Ott S."/>
            <person name="Zhao X."/>
            <person name="Nagaraj S."/>
            <person name="Vavikolanu K."/>
            <person name="Aluvathingal J."/>
            <person name="Nadendla S."/>
            <person name="Sichtig H."/>
        </authorList>
    </citation>
    <scope>NUCLEOTIDE SEQUENCE [LARGE SCALE GENOMIC DNA]</scope>
    <source>
        <strain evidence="4">FDAARGOS_390</strain>
    </source>
</reference>
<gene>
    <name evidence="3" type="ORF">CRM94_36945</name>
</gene>
<protein>
    <submittedName>
        <fullName evidence="3">OmpW family protein</fullName>
    </submittedName>
</protein>
<dbReference type="PANTHER" id="PTHR36920:SF1">
    <property type="entry name" value="OUTER MEMBRANE PROTEIN W"/>
    <property type="match status" value="1"/>
</dbReference>
<evidence type="ECO:0000313" key="3">
    <source>
        <dbReference type="EMBL" id="PEH39827.1"/>
    </source>
</evidence>
<dbReference type="Pfam" id="PF03922">
    <property type="entry name" value="OmpW"/>
    <property type="match status" value="1"/>
</dbReference>
<proteinExistence type="predicted"/>
<accession>A0A2A7S828</accession>
<dbReference type="Gene3D" id="2.40.160.20">
    <property type="match status" value="1"/>
</dbReference>
<dbReference type="AlphaFoldDB" id="A0A2A7S828"/>
<feature type="chain" id="PRO_5012879629" evidence="2">
    <location>
        <begin position="25"/>
        <end position="243"/>
    </location>
</feature>
<dbReference type="InterPro" id="IPR011250">
    <property type="entry name" value="OMP/PagP_B-barrel"/>
</dbReference>